<dbReference type="OrthoDB" id="7824597at2"/>
<evidence type="ECO:0000313" key="4">
    <source>
        <dbReference type="Proteomes" id="UP000192652"/>
    </source>
</evidence>
<reference evidence="2" key="2">
    <citation type="submission" date="2016-12" db="EMBL/GenBank/DDBJ databases">
        <authorList>
            <person name="Zhang X."/>
            <person name="Zhao J."/>
        </authorList>
    </citation>
    <scope>NUCLEOTIDE SEQUENCE</scope>
    <source>
        <strain evidence="2">RD15</strain>
    </source>
</reference>
<dbReference type="EMBL" id="MSPX01000032">
    <property type="protein sequence ID" value="OQP83552.1"/>
    <property type="molecule type" value="Genomic_DNA"/>
</dbReference>
<dbReference type="Pfam" id="PF06748">
    <property type="entry name" value="DUF1217"/>
    <property type="match status" value="1"/>
</dbReference>
<evidence type="ECO:0000313" key="2">
    <source>
        <dbReference type="EMBL" id="OQP83552.1"/>
    </source>
</evidence>
<dbReference type="Gene3D" id="1.10.3700.10">
    <property type="entry name" value="AGR C 984p-like"/>
    <property type="match status" value="1"/>
</dbReference>
<name>A0A1Q9AIK6_9HYPH</name>
<sequence>MTTTYTSYKQITGDITSSLKRVSEQPDVARETAYYLSKIGSVKSVDEFMADSRLYDYALKAHGLEDMGYAKAFIRKVLTEGNESKDAFANKLQDSRYSDLVNSLNFAKYGTAATSKDGATTGVTAKFNRQTLEEKVGEDDSGVRLALYFERMAPSITSPFGLLADEALSQVTRTLLDVPDEFAASDIDAQAAHIKSKIDIASFKDPQKLSKLMERFTAMWEARKAPSDTGTLSLYGASTGISADLLLSINNLKLGGR</sequence>
<protein>
    <submittedName>
        <fullName evidence="1">Flagellar biosynthesis protein FlgF</fullName>
    </submittedName>
</protein>
<dbReference type="RefSeq" id="WP_075635107.1">
    <property type="nucleotide sequence ID" value="NZ_MKIO01000030.1"/>
</dbReference>
<keyword evidence="1" id="KW-0282">Flagellum</keyword>
<dbReference type="InterPro" id="IPR010626">
    <property type="entry name" value="DUF1217"/>
</dbReference>
<dbReference type="InterPro" id="IPR023157">
    <property type="entry name" value="AGR-C-984p-like_sf"/>
</dbReference>
<reference evidence="1 3" key="1">
    <citation type="submission" date="2016-09" db="EMBL/GenBank/DDBJ databases">
        <title>Rhizobium sp. nov., a novel species isolated from the rice rhizosphere.</title>
        <authorList>
            <person name="Zhao J."/>
            <person name="Zhang X."/>
        </authorList>
    </citation>
    <scope>NUCLEOTIDE SEQUENCE [LARGE SCALE GENOMIC DNA]</scope>
    <source>
        <strain evidence="1 3">MH17</strain>
    </source>
</reference>
<keyword evidence="4" id="KW-1185">Reference proteome</keyword>
<gene>
    <name evidence="1" type="ORF">BJF92_16875</name>
    <name evidence="2" type="ORF">BTR14_22365</name>
</gene>
<dbReference type="STRING" id="1672749.BJF92_16875"/>
<evidence type="ECO:0000313" key="3">
    <source>
        <dbReference type="Proteomes" id="UP000186143"/>
    </source>
</evidence>
<reference evidence="2 4" key="3">
    <citation type="journal article" date="2017" name="Antonie Van Leeuwenhoek">
        <title>Rhizobium rhizosphaerae sp. nov., a novel species isolated from rice rhizosphere.</title>
        <authorList>
            <person name="Zhao J.J."/>
            <person name="Zhang J."/>
            <person name="Zhang R.J."/>
            <person name="Zhang C.W."/>
            <person name="Yin H.Q."/>
            <person name="Zhang X.X."/>
        </authorList>
    </citation>
    <scope>NUCLEOTIDE SEQUENCE [LARGE SCALE GENOMIC DNA]</scope>
    <source>
        <strain evidence="2 4">RD15</strain>
    </source>
</reference>
<accession>A0A1Q9AIK6</accession>
<proteinExistence type="predicted"/>
<dbReference type="SUPFAM" id="SSF158837">
    <property type="entry name" value="AGR C 984p-like"/>
    <property type="match status" value="1"/>
</dbReference>
<organism evidence="1 3">
    <name type="scientific">Xaviernesmea rhizosphaerae</name>
    <dbReference type="NCBI Taxonomy" id="1672749"/>
    <lineage>
        <taxon>Bacteria</taxon>
        <taxon>Pseudomonadati</taxon>
        <taxon>Pseudomonadota</taxon>
        <taxon>Alphaproteobacteria</taxon>
        <taxon>Hyphomicrobiales</taxon>
        <taxon>Rhizobiaceae</taxon>
        <taxon>Rhizobium/Agrobacterium group</taxon>
        <taxon>Xaviernesmea</taxon>
    </lineage>
</organism>
<comment type="caution">
    <text evidence="1">The sequence shown here is derived from an EMBL/GenBank/DDBJ whole genome shotgun (WGS) entry which is preliminary data.</text>
</comment>
<dbReference type="EMBL" id="MKIO01000030">
    <property type="protein sequence ID" value="OLP55069.1"/>
    <property type="molecule type" value="Genomic_DNA"/>
</dbReference>
<keyword evidence="1" id="KW-0969">Cilium</keyword>
<dbReference type="AlphaFoldDB" id="A0A1Q9AIK6"/>
<keyword evidence="1" id="KW-0966">Cell projection</keyword>
<dbReference type="Proteomes" id="UP000192652">
    <property type="component" value="Unassembled WGS sequence"/>
</dbReference>
<dbReference type="Proteomes" id="UP000186143">
    <property type="component" value="Unassembled WGS sequence"/>
</dbReference>
<evidence type="ECO:0000313" key="1">
    <source>
        <dbReference type="EMBL" id="OLP55069.1"/>
    </source>
</evidence>